<evidence type="ECO:0000313" key="6">
    <source>
        <dbReference type="Proteomes" id="UP000232323"/>
    </source>
</evidence>
<keyword evidence="2" id="KW-0804">Transcription</keyword>
<keyword evidence="2" id="KW-0805">Transcription regulation</keyword>
<feature type="region of interest" description="Disordered" evidence="4">
    <location>
        <begin position="1"/>
        <end position="21"/>
    </location>
</feature>
<dbReference type="AlphaFoldDB" id="A0A250X2A1"/>
<evidence type="ECO:0000256" key="3">
    <source>
        <dbReference type="ARBA" id="ARBA00022946"/>
    </source>
</evidence>
<reference evidence="5 6" key="1">
    <citation type="submission" date="2017-08" db="EMBL/GenBank/DDBJ databases">
        <title>Acidophilic green algal genome provides insights into adaptation to an acidic environment.</title>
        <authorList>
            <person name="Hirooka S."/>
            <person name="Hirose Y."/>
            <person name="Kanesaki Y."/>
            <person name="Higuchi S."/>
            <person name="Fujiwara T."/>
            <person name="Onuma R."/>
            <person name="Era A."/>
            <person name="Ohbayashi R."/>
            <person name="Uzuka A."/>
            <person name="Nozaki H."/>
            <person name="Yoshikawa H."/>
            <person name="Miyagishima S.Y."/>
        </authorList>
    </citation>
    <scope>NUCLEOTIDE SEQUENCE [LARGE SCALE GENOMIC DNA]</scope>
    <source>
        <strain evidence="5 6">NIES-2499</strain>
    </source>
</reference>
<accession>A0A250X2A1</accession>
<evidence type="ECO:0000313" key="5">
    <source>
        <dbReference type="EMBL" id="GAX77022.1"/>
    </source>
</evidence>
<dbReference type="GO" id="GO:0006353">
    <property type="term" value="P:DNA-templated transcription termination"/>
    <property type="evidence" value="ECO:0007669"/>
    <property type="project" value="UniProtKB-KW"/>
</dbReference>
<dbReference type="GO" id="GO:0003676">
    <property type="term" value="F:nucleic acid binding"/>
    <property type="evidence" value="ECO:0007669"/>
    <property type="project" value="InterPro"/>
</dbReference>
<keyword evidence="3" id="KW-0809">Transit peptide</keyword>
<comment type="caution">
    <text evidence="5">The sequence shown here is derived from an EMBL/GenBank/DDBJ whole genome shotgun (WGS) entry which is preliminary data.</text>
</comment>
<dbReference type="Proteomes" id="UP000232323">
    <property type="component" value="Unassembled WGS sequence"/>
</dbReference>
<dbReference type="InterPro" id="IPR003690">
    <property type="entry name" value="MTERF"/>
</dbReference>
<dbReference type="InterPro" id="IPR038538">
    <property type="entry name" value="MTERF_sf"/>
</dbReference>
<comment type="similarity">
    <text evidence="1">Belongs to the mTERF family.</text>
</comment>
<dbReference type="Gene3D" id="1.25.70.10">
    <property type="entry name" value="Transcription termination factor 3, mitochondrial"/>
    <property type="match status" value="1"/>
</dbReference>
<dbReference type="STRING" id="1157962.A0A250X2A1"/>
<keyword evidence="2" id="KW-0806">Transcription termination</keyword>
<evidence type="ECO:0000256" key="2">
    <source>
        <dbReference type="ARBA" id="ARBA00022472"/>
    </source>
</evidence>
<gene>
    <name evidence="5" type="ORF">CEUSTIGMA_g4469.t1</name>
</gene>
<dbReference type="Pfam" id="PF02536">
    <property type="entry name" value="mTERF"/>
    <property type="match status" value="1"/>
</dbReference>
<evidence type="ECO:0000256" key="1">
    <source>
        <dbReference type="ARBA" id="ARBA00007692"/>
    </source>
</evidence>
<evidence type="ECO:0000256" key="4">
    <source>
        <dbReference type="SAM" id="MobiDB-lite"/>
    </source>
</evidence>
<protein>
    <submittedName>
        <fullName evidence="5">Uncharacterized protein</fullName>
    </submittedName>
</protein>
<sequence length="238" mass="26096">MALLGRKCQSSTGRAFTPAAGPKALNTRSQRVKSVQVMCNLSDQATGKAVIVKNTPGEMPFPWSEKDPYKLPVSIDRVQKLLLDERWEKPWVDQIIDRVMKGMLRTTEERTRDVISYLVGLGLKTDEVCNMASISVVLLGLNPETRLKPIVEYLKQRGVADASIPDLLLKHPRVFEYKVEAGQSFLTKGKARIQVDVVPAGVTGQLPAAAVNYFREGASFLESPVSPSGPLNVPALPA</sequence>
<dbReference type="OrthoDB" id="431485at2759"/>
<name>A0A250X2A1_9CHLO</name>
<organism evidence="5 6">
    <name type="scientific">Chlamydomonas eustigma</name>
    <dbReference type="NCBI Taxonomy" id="1157962"/>
    <lineage>
        <taxon>Eukaryota</taxon>
        <taxon>Viridiplantae</taxon>
        <taxon>Chlorophyta</taxon>
        <taxon>core chlorophytes</taxon>
        <taxon>Chlorophyceae</taxon>
        <taxon>CS clade</taxon>
        <taxon>Chlamydomonadales</taxon>
        <taxon>Chlamydomonadaceae</taxon>
        <taxon>Chlamydomonas</taxon>
    </lineage>
</organism>
<proteinExistence type="inferred from homology"/>
<keyword evidence="6" id="KW-1185">Reference proteome</keyword>
<dbReference type="EMBL" id="BEGY01000021">
    <property type="protein sequence ID" value="GAX77022.1"/>
    <property type="molecule type" value="Genomic_DNA"/>
</dbReference>